<proteinExistence type="predicted"/>
<dbReference type="PANTHER" id="PTHR24180">
    <property type="entry name" value="CYCLIN-DEPENDENT KINASE INHIBITOR 2C-RELATED"/>
    <property type="match status" value="1"/>
</dbReference>
<evidence type="ECO:0000256" key="3">
    <source>
        <dbReference type="PROSITE-ProRule" id="PRU00023"/>
    </source>
</evidence>
<dbReference type="Pfam" id="PF12796">
    <property type="entry name" value="Ank_2"/>
    <property type="match status" value="1"/>
</dbReference>
<dbReference type="PROSITE" id="PS50088">
    <property type="entry name" value="ANK_REPEAT"/>
    <property type="match status" value="1"/>
</dbReference>
<evidence type="ECO:0000256" key="2">
    <source>
        <dbReference type="ARBA" id="ARBA00023043"/>
    </source>
</evidence>
<keyword evidence="5" id="KW-1185">Reference proteome</keyword>
<dbReference type="Proteomes" id="UP000689195">
    <property type="component" value="Unassembled WGS sequence"/>
</dbReference>
<dbReference type="InterPro" id="IPR051637">
    <property type="entry name" value="Ank_repeat_dom-contain_49"/>
</dbReference>
<sequence length="422" mass="49757">MYNTLSYIGREELIKQIKESIFYFNPQKILEIEQSKDAKIGFINKIKSKKITKRIAATLSFDQISTKDYNRYLEVNNKKDYYKFNMQNYGVYEAALISDIEYLKENIKNKLLQQEFKQSLLYTCCRSGFYECVQLLLELGFDIESKEETNTLLQVASYYGHENVVGLLISYGANNNIKINYINYPLDESRTDQIKQRMKRSSEDNILKFFQELKQAGLAESIQRSKDDNMIRIYRKIKGVDFQALLKNKKEYSHCYHGTQFKCLKPILDVGLQQAGTKTKYGTVETQDDYFQVYERNGGTNDWRNAIFTTPSPFYAAEMAYSERIQSKSQKYCCLIEVFIKQGTQQEFKSTILSRDFQIYNEPINIEYRIEYNQDAQLNEKIEDINKFIVISALFLKEQYLHEQTNYDDCQQLLDNFSPQEL</sequence>
<name>A0A8S1U1D8_9CILI</name>
<evidence type="ECO:0008006" key="6">
    <source>
        <dbReference type="Google" id="ProtNLM"/>
    </source>
</evidence>
<dbReference type="OrthoDB" id="539213at2759"/>
<keyword evidence="1" id="KW-0677">Repeat</keyword>
<keyword evidence="2 3" id="KW-0040">ANK repeat</keyword>
<dbReference type="PROSITE" id="PS50297">
    <property type="entry name" value="ANK_REP_REGION"/>
    <property type="match status" value="1"/>
</dbReference>
<dbReference type="PANTHER" id="PTHR24180:SF45">
    <property type="entry name" value="POLY [ADP-RIBOSE] POLYMERASE TANKYRASE"/>
    <property type="match status" value="1"/>
</dbReference>
<feature type="repeat" description="ANK" evidence="3">
    <location>
        <begin position="148"/>
        <end position="180"/>
    </location>
</feature>
<gene>
    <name evidence="4" type="ORF">PPENT_87.1.T0310008</name>
</gene>
<evidence type="ECO:0000313" key="4">
    <source>
        <dbReference type="EMBL" id="CAD8157802.1"/>
    </source>
</evidence>
<evidence type="ECO:0000313" key="5">
    <source>
        <dbReference type="Proteomes" id="UP000689195"/>
    </source>
</evidence>
<comment type="caution">
    <text evidence="4">The sequence shown here is derived from an EMBL/GenBank/DDBJ whole genome shotgun (WGS) entry which is preliminary data.</text>
</comment>
<reference evidence="4" key="1">
    <citation type="submission" date="2021-01" db="EMBL/GenBank/DDBJ databases">
        <authorList>
            <consortium name="Genoscope - CEA"/>
            <person name="William W."/>
        </authorList>
    </citation>
    <scope>NUCLEOTIDE SEQUENCE</scope>
</reference>
<dbReference type="SMART" id="SM00248">
    <property type="entry name" value="ANK"/>
    <property type="match status" value="2"/>
</dbReference>
<accession>A0A8S1U1D8</accession>
<dbReference type="InterPro" id="IPR002110">
    <property type="entry name" value="Ankyrin_rpt"/>
</dbReference>
<evidence type="ECO:0000256" key="1">
    <source>
        <dbReference type="ARBA" id="ARBA00022737"/>
    </source>
</evidence>
<dbReference type="EMBL" id="CAJJDO010000031">
    <property type="protein sequence ID" value="CAD8157802.1"/>
    <property type="molecule type" value="Genomic_DNA"/>
</dbReference>
<organism evidence="4 5">
    <name type="scientific">Paramecium pentaurelia</name>
    <dbReference type="NCBI Taxonomy" id="43138"/>
    <lineage>
        <taxon>Eukaryota</taxon>
        <taxon>Sar</taxon>
        <taxon>Alveolata</taxon>
        <taxon>Ciliophora</taxon>
        <taxon>Intramacronucleata</taxon>
        <taxon>Oligohymenophorea</taxon>
        <taxon>Peniculida</taxon>
        <taxon>Parameciidae</taxon>
        <taxon>Paramecium</taxon>
    </lineage>
</organism>
<protein>
    <recommendedName>
        <fullName evidence="6">Ankyrin repeat-containing domain</fullName>
    </recommendedName>
</protein>
<dbReference type="AlphaFoldDB" id="A0A8S1U1D8"/>